<reference evidence="6 7" key="1">
    <citation type="submission" date="2023-09" db="EMBL/GenBank/DDBJ databases">
        <authorList>
            <person name="Rey-Velasco X."/>
        </authorList>
    </citation>
    <scope>NUCLEOTIDE SEQUENCE [LARGE SCALE GENOMIC DNA]</scope>
    <source>
        <strain evidence="6 7">W242</strain>
    </source>
</reference>
<evidence type="ECO:0000256" key="3">
    <source>
        <dbReference type="ARBA" id="ARBA00022643"/>
    </source>
</evidence>
<dbReference type="PANTHER" id="PTHR33798">
    <property type="entry name" value="FLAVOPROTEIN OXYGENASE"/>
    <property type="match status" value="1"/>
</dbReference>
<dbReference type="InterPro" id="IPR002563">
    <property type="entry name" value="Flavin_Rdtase-like_dom"/>
</dbReference>
<protein>
    <submittedName>
        <fullName evidence="6">Flavin reductase family protein</fullName>
        <ecNumber evidence="6">1.5.1.-</ecNumber>
    </submittedName>
</protein>
<evidence type="ECO:0000256" key="4">
    <source>
        <dbReference type="ARBA" id="ARBA00038054"/>
    </source>
</evidence>
<comment type="cofactor">
    <cofactor evidence="1">
        <name>FMN</name>
        <dbReference type="ChEBI" id="CHEBI:58210"/>
    </cofactor>
</comment>
<dbReference type="Gene3D" id="2.30.110.10">
    <property type="entry name" value="Electron Transport, Fmn-binding Protein, Chain A"/>
    <property type="match status" value="1"/>
</dbReference>
<dbReference type="InterPro" id="IPR012349">
    <property type="entry name" value="Split_barrel_FMN-bd"/>
</dbReference>
<comment type="caution">
    <text evidence="6">The sequence shown here is derived from an EMBL/GenBank/DDBJ whole genome shotgun (WGS) entry which is preliminary data.</text>
</comment>
<keyword evidence="7" id="KW-1185">Reference proteome</keyword>
<dbReference type="EC" id="1.5.1.-" evidence="6"/>
<evidence type="ECO:0000259" key="5">
    <source>
        <dbReference type="Pfam" id="PF01613"/>
    </source>
</evidence>
<evidence type="ECO:0000256" key="1">
    <source>
        <dbReference type="ARBA" id="ARBA00001917"/>
    </source>
</evidence>
<organism evidence="6 7">
    <name type="scientific">Patiriisocius hiemis</name>
    <dbReference type="NCBI Taxonomy" id="3075604"/>
    <lineage>
        <taxon>Bacteria</taxon>
        <taxon>Pseudomonadati</taxon>
        <taxon>Bacteroidota</taxon>
        <taxon>Flavobacteriia</taxon>
        <taxon>Flavobacteriales</taxon>
        <taxon>Flavobacteriaceae</taxon>
        <taxon>Patiriisocius</taxon>
    </lineage>
</organism>
<keyword evidence="3" id="KW-0288">FMN</keyword>
<name>A0ABU2YEF3_9FLAO</name>
<comment type="similarity">
    <text evidence="4">Belongs to the flavoredoxin family.</text>
</comment>
<evidence type="ECO:0000313" key="7">
    <source>
        <dbReference type="Proteomes" id="UP001254488"/>
    </source>
</evidence>
<accession>A0ABU2YEF3</accession>
<dbReference type="Proteomes" id="UP001254488">
    <property type="component" value="Unassembled WGS sequence"/>
</dbReference>
<dbReference type="SUPFAM" id="SSF50475">
    <property type="entry name" value="FMN-binding split barrel"/>
    <property type="match status" value="1"/>
</dbReference>
<keyword evidence="6" id="KW-0560">Oxidoreductase</keyword>
<keyword evidence="2" id="KW-0285">Flavoprotein</keyword>
<proteinExistence type="inferred from homology"/>
<dbReference type="Pfam" id="PF01613">
    <property type="entry name" value="Flavin_Reduct"/>
    <property type="match status" value="1"/>
</dbReference>
<dbReference type="EMBL" id="JAVRHZ010000007">
    <property type="protein sequence ID" value="MDT0556568.1"/>
    <property type="molecule type" value="Genomic_DNA"/>
</dbReference>
<feature type="domain" description="Flavin reductase like" evidence="5">
    <location>
        <begin position="32"/>
        <end position="169"/>
    </location>
</feature>
<evidence type="ECO:0000256" key="2">
    <source>
        <dbReference type="ARBA" id="ARBA00022630"/>
    </source>
</evidence>
<gene>
    <name evidence="6" type="ORF">RM538_11160</name>
</gene>
<dbReference type="RefSeq" id="WP_311333519.1">
    <property type="nucleotide sequence ID" value="NZ_JAVRHZ010000007.1"/>
</dbReference>
<dbReference type="PANTHER" id="PTHR33798:SF5">
    <property type="entry name" value="FLAVIN REDUCTASE LIKE DOMAIN-CONTAINING PROTEIN"/>
    <property type="match status" value="1"/>
</dbReference>
<evidence type="ECO:0000313" key="6">
    <source>
        <dbReference type="EMBL" id="MDT0556568.1"/>
    </source>
</evidence>
<dbReference type="GO" id="GO:0016491">
    <property type="term" value="F:oxidoreductase activity"/>
    <property type="evidence" value="ECO:0007669"/>
    <property type="project" value="UniProtKB-KW"/>
</dbReference>
<sequence>MQHYSAKQIKKLEKLFRVNLINSCTGYKSANLIATKSKDGIENVAIFSSVTHLGSNPPLLGFILRPTTVERNTYDNLKKTGVFTVNHVSKKIFEDAHHTSAKYKNDISEFDKTALTPTYLDKFYAPYVSESPVKIGCSFKNEYFIEENNCLLIIGAIEHIYCSEEAQKEDGFLSLEDTETVTVNGLDGYALPKLLNRLEYARPKD</sequence>